<feature type="region of interest" description="Disordered" evidence="1">
    <location>
        <begin position="99"/>
        <end position="118"/>
    </location>
</feature>
<feature type="region of interest" description="Disordered" evidence="1">
    <location>
        <begin position="181"/>
        <end position="206"/>
    </location>
</feature>
<organism evidence="2 3">
    <name type="scientific">Haemaphysalis longicornis</name>
    <name type="common">Bush tick</name>
    <dbReference type="NCBI Taxonomy" id="44386"/>
    <lineage>
        <taxon>Eukaryota</taxon>
        <taxon>Metazoa</taxon>
        <taxon>Ecdysozoa</taxon>
        <taxon>Arthropoda</taxon>
        <taxon>Chelicerata</taxon>
        <taxon>Arachnida</taxon>
        <taxon>Acari</taxon>
        <taxon>Parasitiformes</taxon>
        <taxon>Ixodida</taxon>
        <taxon>Ixodoidea</taxon>
        <taxon>Ixodidae</taxon>
        <taxon>Haemaphysalinae</taxon>
        <taxon>Haemaphysalis</taxon>
    </lineage>
</organism>
<dbReference type="VEuPathDB" id="VectorBase:HLOH_059688"/>
<keyword evidence="3" id="KW-1185">Reference proteome</keyword>
<evidence type="ECO:0000313" key="2">
    <source>
        <dbReference type="EMBL" id="KAH9361762.1"/>
    </source>
</evidence>
<protein>
    <submittedName>
        <fullName evidence="2">Uncharacterized protein</fullName>
    </submittedName>
</protein>
<feature type="compositionally biased region" description="Basic residues" evidence="1">
    <location>
        <begin position="192"/>
        <end position="206"/>
    </location>
</feature>
<dbReference type="Proteomes" id="UP000821853">
    <property type="component" value="Chromosome 1"/>
</dbReference>
<dbReference type="EMBL" id="JABSTR010000001">
    <property type="protein sequence ID" value="KAH9361762.1"/>
    <property type="molecule type" value="Genomic_DNA"/>
</dbReference>
<evidence type="ECO:0000256" key="1">
    <source>
        <dbReference type="SAM" id="MobiDB-lite"/>
    </source>
</evidence>
<name>A0A9J6FFA5_HAELO</name>
<accession>A0A9J6FFA5</accession>
<gene>
    <name evidence="2" type="ORF">HPB48_005085</name>
</gene>
<comment type="caution">
    <text evidence="2">The sequence shown here is derived from an EMBL/GenBank/DDBJ whole genome shotgun (WGS) entry which is preliminary data.</text>
</comment>
<evidence type="ECO:0000313" key="3">
    <source>
        <dbReference type="Proteomes" id="UP000821853"/>
    </source>
</evidence>
<dbReference type="AlphaFoldDB" id="A0A9J6FFA5"/>
<reference evidence="2 3" key="1">
    <citation type="journal article" date="2020" name="Cell">
        <title>Large-Scale Comparative Analyses of Tick Genomes Elucidate Their Genetic Diversity and Vector Capacities.</title>
        <authorList>
            <consortium name="Tick Genome and Microbiome Consortium (TIGMIC)"/>
            <person name="Jia N."/>
            <person name="Wang J."/>
            <person name="Shi W."/>
            <person name="Du L."/>
            <person name="Sun Y."/>
            <person name="Zhan W."/>
            <person name="Jiang J.F."/>
            <person name="Wang Q."/>
            <person name="Zhang B."/>
            <person name="Ji P."/>
            <person name="Bell-Sakyi L."/>
            <person name="Cui X.M."/>
            <person name="Yuan T.T."/>
            <person name="Jiang B.G."/>
            <person name="Yang W.F."/>
            <person name="Lam T.T."/>
            <person name="Chang Q.C."/>
            <person name="Ding S.J."/>
            <person name="Wang X.J."/>
            <person name="Zhu J.G."/>
            <person name="Ruan X.D."/>
            <person name="Zhao L."/>
            <person name="Wei J.T."/>
            <person name="Ye R.Z."/>
            <person name="Que T.C."/>
            <person name="Du C.H."/>
            <person name="Zhou Y.H."/>
            <person name="Cheng J.X."/>
            <person name="Dai P.F."/>
            <person name="Guo W.B."/>
            <person name="Han X.H."/>
            <person name="Huang E.J."/>
            <person name="Li L.F."/>
            <person name="Wei W."/>
            <person name="Gao Y.C."/>
            <person name="Liu J.Z."/>
            <person name="Shao H.Z."/>
            <person name="Wang X."/>
            <person name="Wang C.C."/>
            <person name="Yang T.C."/>
            <person name="Huo Q.B."/>
            <person name="Li W."/>
            <person name="Chen H.Y."/>
            <person name="Chen S.E."/>
            <person name="Zhou L.G."/>
            <person name="Ni X.B."/>
            <person name="Tian J.H."/>
            <person name="Sheng Y."/>
            <person name="Liu T."/>
            <person name="Pan Y.S."/>
            <person name="Xia L.Y."/>
            <person name="Li J."/>
            <person name="Zhao F."/>
            <person name="Cao W.C."/>
        </authorList>
    </citation>
    <scope>NUCLEOTIDE SEQUENCE [LARGE SCALE GENOMIC DNA]</scope>
    <source>
        <strain evidence="2">HaeL-2018</strain>
    </source>
</reference>
<sequence length="214" mass="23740">MSAMCDGSRGQPRISDVPHSGARNRIPSTDGPSSHCGDEARGGGHRRHTGEAVLLRAKRRRKRCARKRAVKIFEALAKAGRLLYAERRTRLAGKRKGALLSKPRPTNHPGAHSEPSSALPWVPRARSCRLRVAAALFSRGMAAFPFPGAALLFRMIREDFNKRQRGSERALVLGLRHRQEREAKAGNIKHSGSPRKGQKPSLRKRMSLGFHRLA</sequence>
<proteinExistence type="predicted"/>
<feature type="region of interest" description="Disordered" evidence="1">
    <location>
        <begin position="1"/>
        <end position="49"/>
    </location>
</feature>